<keyword evidence="2" id="KW-0472">Membrane</keyword>
<keyword evidence="2" id="KW-1133">Transmembrane helix</keyword>
<reference evidence="3" key="3">
    <citation type="submission" date="2025-09" db="UniProtKB">
        <authorList>
            <consortium name="Ensembl"/>
        </authorList>
    </citation>
    <scope>IDENTIFICATION</scope>
</reference>
<dbReference type="GO" id="GO:0006616">
    <property type="term" value="P:SRP-dependent cotranslational protein targeting to membrane, translocation"/>
    <property type="evidence" value="ECO:0007669"/>
    <property type="project" value="InterPro"/>
</dbReference>
<evidence type="ECO:0000313" key="3">
    <source>
        <dbReference type="Ensembl" id="ENSACAP00000029227.1"/>
    </source>
</evidence>
<sequence>VAFRWQAKSHSCFSQEFLIHSHADIGFCLVLCVLVSLMFEVSGSPLPLLNPQSPQCHTNKKPQSNITTAPG</sequence>
<dbReference type="InterPro" id="IPR016447">
    <property type="entry name" value="Translocation_assoc_membrane"/>
</dbReference>
<evidence type="ECO:0000256" key="1">
    <source>
        <dbReference type="SAM" id="MobiDB-lite"/>
    </source>
</evidence>
<reference evidence="3 4" key="1">
    <citation type="submission" date="2009-12" db="EMBL/GenBank/DDBJ databases">
        <title>The Genome Sequence of Anolis carolinensis (Green Anole Lizard).</title>
        <authorList>
            <consortium name="The Genome Sequencing Platform"/>
            <person name="Di Palma F."/>
            <person name="Alfoldi J."/>
            <person name="Heiman D."/>
            <person name="Young S."/>
            <person name="Grabherr M."/>
            <person name="Johnson J."/>
            <person name="Lander E.S."/>
            <person name="Lindblad-Toh K."/>
        </authorList>
    </citation>
    <scope>NUCLEOTIDE SEQUENCE [LARGE SCALE GENOMIC DNA]</scope>
    <source>
        <strain evidence="3 4">JBL SC #1</strain>
    </source>
</reference>
<name>A0A803T1Y7_ANOCA</name>
<reference evidence="3" key="2">
    <citation type="submission" date="2025-08" db="UniProtKB">
        <authorList>
            <consortium name="Ensembl"/>
        </authorList>
    </citation>
    <scope>IDENTIFICATION</scope>
</reference>
<dbReference type="PANTHER" id="PTHR12371:SF4">
    <property type="entry name" value="TRANSLOCATING CHAIN-ASSOCIATED MEMBRANE PROTEIN 2"/>
    <property type="match status" value="1"/>
</dbReference>
<evidence type="ECO:0000256" key="2">
    <source>
        <dbReference type="SAM" id="Phobius"/>
    </source>
</evidence>
<feature type="region of interest" description="Disordered" evidence="1">
    <location>
        <begin position="52"/>
        <end position="71"/>
    </location>
</feature>
<feature type="transmembrane region" description="Helical" evidence="2">
    <location>
        <begin position="21"/>
        <end position="39"/>
    </location>
</feature>
<dbReference type="Ensembl" id="ENSACAT00000039274.1">
    <property type="protein sequence ID" value="ENSACAP00000029227.1"/>
    <property type="gene ID" value="ENSACAG00000039497.1"/>
</dbReference>
<dbReference type="GeneTree" id="ENSGT00940000182083"/>
<keyword evidence="2" id="KW-0812">Transmembrane</keyword>
<evidence type="ECO:0000313" key="4">
    <source>
        <dbReference type="Proteomes" id="UP000001646"/>
    </source>
</evidence>
<dbReference type="AlphaFoldDB" id="A0A803T1Y7"/>
<accession>A0A803T1Y7</accession>
<proteinExistence type="predicted"/>
<protein>
    <submittedName>
        <fullName evidence="3">Uncharacterized protein</fullName>
    </submittedName>
</protein>
<keyword evidence="4" id="KW-1185">Reference proteome</keyword>
<dbReference type="Proteomes" id="UP000001646">
    <property type="component" value="Chromosome 3"/>
</dbReference>
<organism evidence="3 4">
    <name type="scientific">Anolis carolinensis</name>
    <name type="common">Green anole</name>
    <name type="synonym">American chameleon</name>
    <dbReference type="NCBI Taxonomy" id="28377"/>
    <lineage>
        <taxon>Eukaryota</taxon>
        <taxon>Metazoa</taxon>
        <taxon>Chordata</taxon>
        <taxon>Craniata</taxon>
        <taxon>Vertebrata</taxon>
        <taxon>Euteleostomi</taxon>
        <taxon>Lepidosauria</taxon>
        <taxon>Squamata</taxon>
        <taxon>Bifurcata</taxon>
        <taxon>Unidentata</taxon>
        <taxon>Episquamata</taxon>
        <taxon>Toxicofera</taxon>
        <taxon>Iguania</taxon>
        <taxon>Dactyloidae</taxon>
        <taxon>Anolis</taxon>
    </lineage>
</organism>
<feature type="compositionally biased region" description="Polar residues" evidence="1">
    <location>
        <begin position="61"/>
        <end position="71"/>
    </location>
</feature>
<dbReference type="InParanoid" id="A0A803T1Y7"/>
<dbReference type="PANTHER" id="PTHR12371">
    <property type="entry name" value="TRANSLOCATION ASSOCIATED MEMBRANE PROTEIN"/>
    <property type="match status" value="1"/>
</dbReference>